<evidence type="ECO:0000313" key="3">
    <source>
        <dbReference type="Proteomes" id="UP000675881"/>
    </source>
</evidence>
<reference evidence="2" key="1">
    <citation type="submission" date="2021-02" db="EMBL/GenBank/DDBJ databases">
        <authorList>
            <person name="Bekaert M."/>
        </authorList>
    </citation>
    <scope>NUCLEOTIDE SEQUENCE</scope>
    <source>
        <strain evidence="2">IoA-00</strain>
    </source>
</reference>
<proteinExistence type="inferred from homology"/>
<dbReference type="GO" id="GO:0006405">
    <property type="term" value="P:RNA export from nucleus"/>
    <property type="evidence" value="ECO:0007669"/>
    <property type="project" value="TreeGrafter"/>
</dbReference>
<protein>
    <submittedName>
        <fullName evidence="2">XPO5</fullName>
    </submittedName>
</protein>
<dbReference type="GO" id="GO:0005737">
    <property type="term" value="C:cytoplasm"/>
    <property type="evidence" value="ECO:0007669"/>
    <property type="project" value="TreeGrafter"/>
</dbReference>
<dbReference type="GO" id="GO:0031267">
    <property type="term" value="F:small GTPase binding"/>
    <property type="evidence" value="ECO:0007669"/>
    <property type="project" value="InterPro"/>
</dbReference>
<dbReference type="GO" id="GO:0006611">
    <property type="term" value="P:protein export from nucleus"/>
    <property type="evidence" value="ECO:0007669"/>
    <property type="project" value="InterPro"/>
</dbReference>
<dbReference type="PANTHER" id="PTHR11223">
    <property type="entry name" value="EXPORTIN 1/5"/>
    <property type="match status" value="1"/>
</dbReference>
<comment type="similarity">
    <text evidence="1">Belongs to the exportin family.</text>
</comment>
<gene>
    <name evidence="2" type="ORF">LSAA_7738</name>
</gene>
<dbReference type="SUPFAM" id="SSF48371">
    <property type="entry name" value="ARM repeat"/>
    <property type="match status" value="1"/>
</dbReference>
<dbReference type="PROSITE" id="PS50166">
    <property type="entry name" value="IMPORTIN_B_NT"/>
    <property type="match status" value="1"/>
</dbReference>
<dbReference type="InterPro" id="IPR045478">
    <property type="entry name" value="Exportin-5_C"/>
</dbReference>
<dbReference type="InterPro" id="IPR001494">
    <property type="entry name" value="Importin-beta_N"/>
</dbReference>
<dbReference type="PANTHER" id="PTHR11223:SF3">
    <property type="entry name" value="EXPORTIN-5"/>
    <property type="match status" value="1"/>
</dbReference>
<dbReference type="InterPro" id="IPR045065">
    <property type="entry name" value="XPO1/5"/>
</dbReference>
<dbReference type="GO" id="GO:0005634">
    <property type="term" value="C:nucleus"/>
    <property type="evidence" value="ECO:0007669"/>
    <property type="project" value="TreeGrafter"/>
</dbReference>
<evidence type="ECO:0000256" key="1">
    <source>
        <dbReference type="ARBA" id="ARBA00009466"/>
    </source>
</evidence>
<name>A0A7R8CUR6_LEPSM</name>
<dbReference type="InterPro" id="IPR011989">
    <property type="entry name" value="ARM-like"/>
</dbReference>
<dbReference type="OrthoDB" id="2215036at2759"/>
<organism evidence="2 3">
    <name type="scientific">Lepeophtheirus salmonis</name>
    <name type="common">Salmon louse</name>
    <name type="synonym">Caligus salmonis</name>
    <dbReference type="NCBI Taxonomy" id="72036"/>
    <lineage>
        <taxon>Eukaryota</taxon>
        <taxon>Metazoa</taxon>
        <taxon>Ecdysozoa</taxon>
        <taxon>Arthropoda</taxon>
        <taxon>Crustacea</taxon>
        <taxon>Multicrustacea</taxon>
        <taxon>Hexanauplia</taxon>
        <taxon>Copepoda</taxon>
        <taxon>Siphonostomatoida</taxon>
        <taxon>Caligidae</taxon>
        <taxon>Lepeophtheirus</taxon>
    </lineage>
</organism>
<dbReference type="Proteomes" id="UP000675881">
    <property type="component" value="Chromosome 3"/>
</dbReference>
<evidence type="ECO:0000313" key="2">
    <source>
        <dbReference type="EMBL" id="CAF2887338.1"/>
    </source>
</evidence>
<sequence>MSHEDVSSACLALAQAAELVTDPKTSREDRLRAYQECESFKDRSPIAAECGFALASDTSKSLVVRICGLKILEDSIKSRWNDFNPQVKLSLKENLMNMIRSSMGDVLSEPIHIKDGISRCIVEIIKREWPQHWPTLLAELNGCCVSEIGTEISLFVILRLVEDIAVLQNLEQTQRRKEIYTALTQQLGDIFAFLMSLLERHYKAYLESTEILARKRQVKVCSAALGTFNAFVEWVPVSYVMANDKYLIRCLCHLLMDESLQLNAGECLLNIVSIKCVKNQDRLQFLSFFETDMITQLFSATEAAEQKSSSDDVHYVFLKKMVLILVELDFETEEEYGTFFGKYRIIILEGVKLVCCNYSPTLVYDHIEEWLSSLLRSQILNESLYLQIEAVSLILDPVLSKSNLSPILARALHLLKSILEYETSDPILSSNLLSCVSASFVLVAHDSTLLPIIMNKIFSCITFTERGTSNGHQISQVVKTLRRHGCSLLVKIATKFASTLHPIFDHLKDTIATLRETDKINKMEFSCLVEALSFKSLQENLSSAETFVEYIGLTKVNDVKVDKLAQDPYYVNRSKISFCTTFLLSVCRRTKVPSDINECHSGGFILHEEPCGSGSFNVRNPAAKNISKYGYSRTLEMIDTEKLTVTGSTNVDSSTGLKEKKTSSRDKMKSFIYETYENIFHFLYECCSSFGSEFYRLPGLTEALKSYLFAGIHNVPDYRLRCLVKTFMKSFINKCSKSSFSDVLGPILLDFCPYMLTRLTERWKYIESIVISDDDAVNDNEKDSKEVLEDVFLRQLTRDYLNAVKVLFMSGNGNDVVVNPTTEDQSALSELGKLVLDYDTLRECLLVTLLRALVWNDSLSSLNEDGARQIMITIQAYEWMRSGYPSVLSVLSQVPGCNQEDLKRFDDRIVVAINGKDVGKVSDRVKKDMFKKIINQFVGKDKAQLFKKEVIIKNLPSFIPPKIRHKNLSLDETETNDISLTTLFNNGTK</sequence>
<dbReference type="AlphaFoldDB" id="A0A7R8CUR6"/>
<dbReference type="Pfam" id="PF19273">
    <property type="entry name" value="Exportin-5"/>
    <property type="match status" value="2"/>
</dbReference>
<dbReference type="InterPro" id="IPR013598">
    <property type="entry name" value="Exportin-1/Importin-b-like"/>
</dbReference>
<dbReference type="Pfam" id="PF08389">
    <property type="entry name" value="Xpo1"/>
    <property type="match status" value="1"/>
</dbReference>
<dbReference type="InterPro" id="IPR016024">
    <property type="entry name" value="ARM-type_fold"/>
</dbReference>
<dbReference type="Pfam" id="PF03810">
    <property type="entry name" value="IBN_N"/>
    <property type="match status" value="1"/>
</dbReference>
<keyword evidence="3" id="KW-1185">Reference proteome</keyword>
<accession>A0A7R8CUR6</accession>
<dbReference type="Gene3D" id="1.25.10.10">
    <property type="entry name" value="Leucine-rich Repeat Variant"/>
    <property type="match status" value="2"/>
</dbReference>
<dbReference type="GO" id="GO:0003723">
    <property type="term" value="F:RNA binding"/>
    <property type="evidence" value="ECO:0007669"/>
    <property type="project" value="TreeGrafter"/>
</dbReference>
<dbReference type="EMBL" id="HG994582">
    <property type="protein sequence ID" value="CAF2887338.1"/>
    <property type="molecule type" value="Genomic_DNA"/>
</dbReference>
<dbReference type="GO" id="GO:0042565">
    <property type="term" value="C:RNA nuclear export complex"/>
    <property type="evidence" value="ECO:0007669"/>
    <property type="project" value="TreeGrafter"/>
</dbReference>
<dbReference type="GO" id="GO:0005049">
    <property type="term" value="F:nuclear export signal receptor activity"/>
    <property type="evidence" value="ECO:0007669"/>
    <property type="project" value="InterPro"/>
</dbReference>